<dbReference type="CDD" id="cd11374">
    <property type="entry name" value="CE4_u10"/>
    <property type="match status" value="1"/>
</dbReference>
<accession>A0ABU1ZB14</accession>
<dbReference type="SUPFAM" id="SSF88713">
    <property type="entry name" value="Glycoside hydrolase/deacetylase"/>
    <property type="match status" value="1"/>
</dbReference>
<organism evidence="1 2">
    <name type="scientific">Pelomonas aquatica</name>
    <dbReference type="NCBI Taxonomy" id="431058"/>
    <lineage>
        <taxon>Bacteria</taxon>
        <taxon>Pseudomonadati</taxon>
        <taxon>Pseudomonadota</taxon>
        <taxon>Betaproteobacteria</taxon>
        <taxon>Burkholderiales</taxon>
        <taxon>Sphaerotilaceae</taxon>
        <taxon>Roseateles</taxon>
    </lineage>
</organism>
<dbReference type="Proteomes" id="UP001180536">
    <property type="component" value="Unassembled WGS sequence"/>
</dbReference>
<dbReference type="InterPro" id="IPR018763">
    <property type="entry name" value="DUF2334"/>
</dbReference>
<gene>
    <name evidence="1" type="ORF">J2X16_003170</name>
</gene>
<keyword evidence="2" id="KW-1185">Reference proteome</keyword>
<evidence type="ECO:0000313" key="2">
    <source>
        <dbReference type="Proteomes" id="UP001180536"/>
    </source>
</evidence>
<dbReference type="Pfam" id="PF10096">
    <property type="entry name" value="DUF2334"/>
    <property type="match status" value="1"/>
</dbReference>
<dbReference type="Gene3D" id="3.20.20.370">
    <property type="entry name" value="Glycoside hydrolase/deacetylase"/>
    <property type="match status" value="1"/>
</dbReference>
<reference evidence="1 2" key="1">
    <citation type="submission" date="2023-07" db="EMBL/GenBank/DDBJ databases">
        <title>Sorghum-associated microbial communities from plants grown in Nebraska, USA.</title>
        <authorList>
            <person name="Schachtman D."/>
        </authorList>
    </citation>
    <scope>NUCLEOTIDE SEQUENCE [LARGE SCALE GENOMIC DNA]</scope>
    <source>
        <strain evidence="1 2">BE310</strain>
    </source>
</reference>
<dbReference type="InterPro" id="IPR011330">
    <property type="entry name" value="Glyco_hydro/deAcase_b/a-brl"/>
</dbReference>
<evidence type="ECO:0000313" key="1">
    <source>
        <dbReference type="EMBL" id="MDR7297821.1"/>
    </source>
</evidence>
<sequence>MATPRPVTGGKACSTRDLCVVLHDVAPSRWEGCQRVLGHVRRCADAAGIELPLTLLVVPHMHGDTALPARYLRWLHRMAGAGHELCLHGLTHRDEGPPARGLREHLLRRHYTAGEGEFAALTREQALAKLREGRAWAKALGLSMDGFVAPAWLMSPASLKAVGKAGFRHTCTLTEVIALPQRQALKAPSLVFSTRAAWRRQLSRAWNTYLAHQARDTRLLRLELHPGDAEHPDILRCWTGLLTEALRSRMPLRLGEAAMLARRLG</sequence>
<dbReference type="EMBL" id="JAVDXQ010000004">
    <property type="protein sequence ID" value="MDR7297821.1"/>
    <property type="molecule type" value="Genomic_DNA"/>
</dbReference>
<name>A0ABU1ZB14_9BURK</name>
<protein>
    <submittedName>
        <fullName evidence="1">Deacetylase</fullName>
    </submittedName>
</protein>
<comment type="caution">
    <text evidence="1">The sequence shown here is derived from an EMBL/GenBank/DDBJ whole genome shotgun (WGS) entry which is preliminary data.</text>
</comment>
<proteinExistence type="predicted"/>